<dbReference type="AlphaFoldDB" id="A0A8T1YVR5"/>
<dbReference type="CDD" id="cd16987">
    <property type="entry name" value="ANTH_N_AP180_plant"/>
    <property type="match status" value="1"/>
</dbReference>
<dbReference type="GO" id="GO:0005546">
    <property type="term" value="F:phosphatidylinositol-4,5-bisphosphate binding"/>
    <property type="evidence" value="ECO:0007669"/>
    <property type="project" value="TreeGrafter"/>
</dbReference>
<dbReference type="PROSITE" id="PS50942">
    <property type="entry name" value="ENTH"/>
    <property type="match status" value="1"/>
</dbReference>
<reference evidence="4 5" key="1">
    <citation type="submission" date="2020-12" db="EMBL/GenBank/DDBJ databases">
        <title>Concerted genomic and epigenomic changes stabilize Arabidopsis allopolyploids.</title>
        <authorList>
            <person name="Chen Z."/>
        </authorList>
    </citation>
    <scope>NUCLEOTIDE SEQUENCE [LARGE SCALE GENOMIC DNA]</scope>
    <source>
        <strain evidence="4">Allo738</strain>
        <tissue evidence="4">Leaf</tissue>
    </source>
</reference>
<evidence type="ECO:0000313" key="5">
    <source>
        <dbReference type="Proteomes" id="UP000694240"/>
    </source>
</evidence>
<dbReference type="InterPro" id="IPR045192">
    <property type="entry name" value="AP180-like"/>
</dbReference>
<dbReference type="GO" id="GO:0006900">
    <property type="term" value="P:vesicle budding from membrane"/>
    <property type="evidence" value="ECO:0007669"/>
    <property type="project" value="TreeGrafter"/>
</dbReference>
<dbReference type="PANTHER" id="PTHR22951">
    <property type="entry name" value="CLATHRIN ASSEMBLY PROTEIN"/>
    <property type="match status" value="1"/>
</dbReference>
<gene>
    <name evidence="4" type="ORF">ISN45_Aa06g009930</name>
</gene>
<dbReference type="GO" id="GO:0005545">
    <property type="term" value="F:1-phosphatidylinositol binding"/>
    <property type="evidence" value="ECO:0007669"/>
    <property type="project" value="TreeGrafter"/>
</dbReference>
<dbReference type="InterPro" id="IPR048050">
    <property type="entry name" value="ANTH_N_plant"/>
</dbReference>
<accession>A0A8T1YVR5</accession>
<dbReference type="GO" id="GO:0032050">
    <property type="term" value="F:clathrin heavy chain binding"/>
    <property type="evidence" value="ECO:0007669"/>
    <property type="project" value="TreeGrafter"/>
</dbReference>
<evidence type="ECO:0000313" key="4">
    <source>
        <dbReference type="EMBL" id="KAG7550186.1"/>
    </source>
</evidence>
<comment type="caution">
    <text evidence="4">The sequence shown here is derived from an EMBL/GenBank/DDBJ whole genome shotgun (WGS) entry which is preliminary data.</text>
</comment>
<evidence type="ECO:0000256" key="2">
    <source>
        <dbReference type="ARBA" id="ARBA00023136"/>
    </source>
</evidence>
<evidence type="ECO:0000259" key="3">
    <source>
        <dbReference type="PROSITE" id="PS50942"/>
    </source>
</evidence>
<feature type="domain" description="ENTH" evidence="3">
    <location>
        <begin position="81"/>
        <end position="211"/>
    </location>
</feature>
<dbReference type="GO" id="GO:0030136">
    <property type="term" value="C:clathrin-coated vesicle"/>
    <property type="evidence" value="ECO:0007669"/>
    <property type="project" value="TreeGrafter"/>
</dbReference>
<dbReference type="Pfam" id="PF07651">
    <property type="entry name" value="ANTH"/>
    <property type="match status" value="1"/>
</dbReference>
<dbReference type="GO" id="GO:0072583">
    <property type="term" value="P:clathrin-dependent endocytosis"/>
    <property type="evidence" value="ECO:0007669"/>
    <property type="project" value="InterPro"/>
</dbReference>
<sequence>MFPKGNSRIFKKMKKETIKKNGKRIKHWTHIKIKFQPHKAKQLQLFFFFSSIERMSELKTRIIGKFKDKASIGKARLVHSFSSTAVKYIHLALLKSTTHTSNKPPNSDYVSDVISYSNSRYAPAAFAAALWRLRVTKNAIVATKSLIVIHKLIKSSRDKFEGLDRDRNNLKLNEFSDKSSILALELSQWIRWYGLYLDRLSWVPKVLGSFPNLLENPKEKVKEKDRVSSYQTGCIMRQTDFLVSFFEHICTRPEAPPMYENKIVDEIRELVIQDYFMVVRLVMVRLQVLSERLIKPGVKHIGDPGLNDLILVLVRLEECKESLSGFFWRCRRLAEDFWCLVEMLKAETVKDNKQMVKLAGLVQTTVKDDEEMVEILAGLSPTEWVTFDDSETSTHDVKNLDSKWVTFDDYNGLTNESVWLSLYT</sequence>
<evidence type="ECO:0000256" key="1">
    <source>
        <dbReference type="ARBA" id="ARBA00004308"/>
    </source>
</evidence>
<name>A0A8T1YVR5_9BRAS</name>
<dbReference type="Proteomes" id="UP000694240">
    <property type="component" value="Chromosome 11"/>
</dbReference>
<dbReference type="GO" id="GO:0000149">
    <property type="term" value="F:SNARE binding"/>
    <property type="evidence" value="ECO:0007669"/>
    <property type="project" value="TreeGrafter"/>
</dbReference>
<comment type="subcellular location">
    <subcellularLocation>
        <location evidence="1">Endomembrane system</location>
    </subcellularLocation>
</comment>
<dbReference type="InterPro" id="IPR013809">
    <property type="entry name" value="ENTH"/>
</dbReference>
<dbReference type="InterPro" id="IPR011417">
    <property type="entry name" value="ANTH_dom"/>
</dbReference>
<proteinExistence type="predicted"/>
<protein>
    <submittedName>
        <fullName evidence="4">ENTH domain</fullName>
    </submittedName>
</protein>
<dbReference type="SMART" id="SM00273">
    <property type="entry name" value="ENTH"/>
    <property type="match status" value="1"/>
</dbReference>
<keyword evidence="2" id="KW-0472">Membrane</keyword>
<dbReference type="EMBL" id="JAEFBK010000011">
    <property type="protein sequence ID" value="KAG7550186.1"/>
    <property type="molecule type" value="Genomic_DNA"/>
</dbReference>
<dbReference type="PANTHER" id="PTHR22951:SF72">
    <property type="entry name" value="ENTH DOMAIN-CONTAINING PROTEIN"/>
    <property type="match status" value="1"/>
</dbReference>
<dbReference type="GO" id="GO:0005905">
    <property type="term" value="C:clathrin-coated pit"/>
    <property type="evidence" value="ECO:0007669"/>
    <property type="project" value="TreeGrafter"/>
</dbReference>
<dbReference type="GO" id="GO:0048268">
    <property type="term" value="P:clathrin coat assembly"/>
    <property type="evidence" value="ECO:0007669"/>
    <property type="project" value="InterPro"/>
</dbReference>
<keyword evidence="5" id="KW-1185">Reference proteome</keyword>
<organism evidence="4 5">
    <name type="scientific">Arabidopsis thaliana x Arabidopsis arenosa</name>
    <dbReference type="NCBI Taxonomy" id="1240361"/>
    <lineage>
        <taxon>Eukaryota</taxon>
        <taxon>Viridiplantae</taxon>
        <taxon>Streptophyta</taxon>
        <taxon>Embryophyta</taxon>
        <taxon>Tracheophyta</taxon>
        <taxon>Spermatophyta</taxon>
        <taxon>Magnoliopsida</taxon>
        <taxon>eudicotyledons</taxon>
        <taxon>Gunneridae</taxon>
        <taxon>Pentapetalae</taxon>
        <taxon>rosids</taxon>
        <taxon>malvids</taxon>
        <taxon>Brassicales</taxon>
        <taxon>Brassicaceae</taxon>
        <taxon>Camelineae</taxon>
        <taxon>Arabidopsis</taxon>
    </lineage>
</organism>